<dbReference type="OrthoDB" id="1275259at2"/>
<evidence type="ECO:0000313" key="2">
    <source>
        <dbReference type="Proteomes" id="UP000295334"/>
    </source>
</evidence>
<keyword evidence="2" id="KW-1185">Reference proteome</keyword>
<accession>A0A4V2NV56</accession>
<comment type="caution">
    <text evidence="1">The sequence shown here is derived from an EMBL/GenBank/DDBJ whole genome shotgun (WGS) entry which is preliminary data.</text>
</comment>
<proteinExistence type="predicted"/>
<protein>
    <recommendedName>
        <fullName evidence="3">Restriction endonuclease</fullName>
    </recommendedName>
</protein>
<dbReference type="AlphaFoldDB" id="A0A4V2NV56"/>
<dbReference type="Proteomes" id="UP000295334">
    <property type="component" value="Unassembled WGS sequence"/>
</dbReference>
<dbReference type="RefSeq" id="WP_131450652.1">
    <property type="nucleotide sequence ID" value="NZ_SJZI01000052.1"/>
</dbReference>
<name>A0A4V2NV56_9BACT</name>
<gene>
    <name evidence="1" type="ORF">EPD60_16665</name>
</gene>
<dbReference type="EMBL" id="SJZI01000052">
    <property type="protein sequence ID" value="TCJ12176.1"/>
    <property type="molecule type" value="Genomic_DNA"/>
</dbReference>
<evidence type="ECO:0000313" key="1">
    <source>
        <dbReference type="EMBL" id="TCJ12176.1"/>
    </source>
</evidence>
<reference evidence="1 2" key="1">
    <citation type="submission" date="2019-03" db="EMBL/GenBank/DDBJ databases">
        <authorList>
            <person name="Kim M.K.M."/>
        </authorList>
    </citation>
    <scope>NUCLEOTIDE SEQUENCE [LARGE SCALE GENOMIC DNA]</scope>
    <source>
        <strain evidence="1 2">17J68-12</strain>
    </source>
</reference>
<organism evidence="1 2">
    <name type="scientific">Flaviaesturariibacter flavus</name>
    <dbReference type="NCBI Taxonomy" id="2502780"/>
    <lineage>
        <taxon>Bacteria</taxon>
        <taxon>Pseudomonadati</taxon>
        <taxon>Bacteroidota</taxon>
        <taxon>Chitinophagia</taxon>
        <taxon>Chitinophagales</taxon>
        <taxon>Chitinophagaceae</taxon>
        <taxon>Flaviaestuariibacter</taxon>
    </lineage>
</organism>
<sequence length="469" mass="54289">MTAVQLLGFREFFPADAPGTKQAYANQIGKDEIQKLCCLMLTYCKIGNTPPNHVLIAQWFQYMGKSYTDSVAYHTIIDAYRSLIRRSRHENFFLLSEEALLNMYVWATENQEIPESLNHQDGSFMVRLFMLLLLFNDDVLANYEKALHSAQKYQDRVLMRLFLAQRFPQNDIVEIDYGKLVYTQLYKLMELLNFLEGTPAYQALFSHMLADFQCSDKQEFFKALGGAVIIPLNPRKTGINYLVLDEQKDPEKSSRFLNKLVFDPGDVTLGPNDYKTLRDRPLQRDGNEYRVVFDYFLVKKLYNGIIFKLSDYVNRNSTLMRGPFFGAIRNDFSEGVLLYNTMGEILEQQPGVKFTGNEFKDSGLQREPDYYYHYDNRVLLMESKDFFMPAADKLSYDFDQIVAGLQADGRLGKAVLQSATNALRVLKEELILDGGYAHQALLVYPIIVVHDSLYNTPTLNYWVNEWFQV</sequence>
<evidence type="ECO:0008006" key="3">
    <source>
        <dbReference type="Google" id="ProtNLM"/>
    </source>
</evidence>